<feature type="region of interest" description="Disordered" evidence="1">
    <location>
        <begin position="41"/>
        <end position="90"/>
    </location>
</feature>
<dbReference type="GeneID" id="38112304"/>
<dbReference type="RefSeq" id="XP_026607113.1">
    <property type="nucleotide sequence ID" value="XM_026743950.1"/>
</dbReference>
<reference evidence="2 3" key="1">
    <citation type="journal article" date="2018" name="IMA Fungus">
        <title>IMA Genome-F 9: Draft genome sequence of Annulohypoxylon stygium, Aspergillus mulundensis, Berkeleyomyces basicola (syn. Thielaviopsis basicola), Ceratocystis smalleyi, two Cercospora beticola strains, Coleophoma cylindrospora, Fusarium fracticaudum, Phialophora cf. hyalina, and Morchella septimelata.</title>
        <authorList>
            <person name="Wingfield B.D."/>
            <person name="Bills G.F."/>
            <person name="Dong Y."/>
            <person name="Huang W."/>
            <person name="Nel W.J."/>
            <person name="Swalarsk-Parry B.S."/>
            <person name="Vaghefi N."/>
            <person name="Wilken P.M."/>
            <person name="An Z."/>
            <person name="de Beer Z.W."/>
            <person name="De Vos L."/>
            <person name="Chen L."/>
            <person name="Duong T.A."/>
            <person name="Gao Y."/>
            <person name="Hammerbacher A."/>
            <person name="Kikkert J.R."/>
            <person name="Li Y."/>
            <person name="Li H."/>
            <person name="Li K."/>
            <person name="Li Q."/>
            <person name="Liu X."/>
            <person name="Ma X."/>
            <person name="Naidoo K."/>
            <person name="Pethybridge S.J."/>
            <person name="Sun J."/>
            <person name="Steenkamp E.T."/>
            <person name="van der Nest M.A."/>
            <person name="van Wyk S."/>
            <person name="Wingfield M.J."/>
            <person name="Xiong C."/>
            <person name="Yue Q."/>
            <person name="Zhang X."/>
        </authorList>
    </citation>
    <scope>NUCLEOTIDE SEQUENCE [LARGE SCALE GENOMIC DNA]</scope>
    <source>
        <strain evidence="2 3">DSM 5745</strain>
    </source>
</reference>
<gene>
    <name evidence="2" type="ORF">DSM5745_01934</name>
</gene>
<dbReference type="AlphaFoldDB" id="A0A3D8SV66"/>
<dbReference type="Proteomes" id="UP000256690">
    <property type="component" value="Unassembled WGS sequence"/>
</dbReference>
<proteinExistence type="predicted"/>
<evidence type="ECO:0000256" key="1">
    <source>
        <dbReference type="SAM" id="MobiDB-lite"/>
    </source>
</evidence>
<dbReference type="EMBL" id="PVWQ01000002">
    <property type="protein sequence ID" value="RDW90159.1"/>
    <property type="molecule type" value="Genomic_DNA"/>
</dbReference>
<accession>A0A3D8SV66</accession>
<evidence type="ECO:0000313" key="3">
    <source>
        <dbReference type="Proteomes" id="UP000256690"/>
    </source>
</evidence>
<feature type="compositionally biased region" description="Polar residues" evidence="1">
    <location>
        <begin position="47"/>
        <end position="79"/>
    </location>
</feature>
<organism evidence="2 3">
    <name type="scientific">Aspergillus mulundensis</name>
    <dbReference type="NCBI Taxonomy" id="1810919"/>
    <lineage>
        <taxon>Eukaryota</taxon>
        <taxon>Fungi</taxon>
        <taxon>Dikarya</taxon>
        <taxon>Ascomycota</taxon>
        <taxon>Pezizomycotina</taxon>
        <taxon>Eurotiomycetes</taxon>
        <taxon>Eurotiomycetidae</taxon>
        <taxon>Eurotiales</taxon>
        <taxon>Aspergillaceae</taxon>
        <taxon>Aspergillus</taxon>
        <taxon>Aspergillus subgen. Nidulantes</taxon>
    </lineage>
</organism>
<dbReference type="OrthoDB" id="190201at2759"/>
<protein>
    <submittedName>
        <fullName evidence="2">Uncharacterized protein</fullName>
    </submittedName>
</protein>
<keyword evidence="3" id="KW-1185">Reference proteome</keyword>
<sequence length="232" mass="25257">MTEVPMGDTSGCPPTFSLFPPFLPTVIKQRLTSSRYTLIRAEPTPSTPSQSNTMSFNSNTATGASTPRPSSAGSASTARNSDDSFGEEDVRNTNRDILAVGASGNCEVDSGLRWNRVSPALNLLRYANFEAQQPNCESRLVRSLYLDSITYLLSALPDDLSSDETLTLRRSLPEKLKPAFTPDTGMGISGSPHLHAHAAAPYPPLQRSYLHRLLAAILNALYERRLDPFISV</sequence>
<comment type="caution">
    <text evidence="2">The sequence shown here is derived from an EMBL/GenBank/DDBJ whole genome shotgun (WGS) entry which is preliminary data.</text>
</comment>
<evidence type="ECO:0000313" key="2">
    <source>
        <dbReference type="EMBL" id="RDW90159.1"/>
    </source>
</evidence>
<name>A0A3D8SV66_9EURO</name>